<feature type="region of interest" description="Disordered" evidence="1">
    <location>
        <begin position="1"/>
        <end position="31"/>
    </location>
</feature>
<proteinExistence type="predicted"/>
<dbReference type="AlphaFoldDB" id="X1CH31"/>
<sequence>MSRKRKRKCDTAGTCRDPKKRKLNKSKTDENTEEVKRAALAFDIEAGGEDFNKHPLMQVGAAFGLLTKDYKVKILKRISIYIEFSFEEIEKSIIFSINLSEVIAIRFQSKFEIMSRLWTLLDSPKKRSKREKFSGKGVEYVFKSPKKIKGIKKIKKRRRKSSKSTRKKRRKTSKNIKKQKLIFGKCLSPKEFQLNNANYSKNDSNPRTVYTLGKIKVPAPPKIVKIKVER</sequence>
<feature type="region of interest" description="Disordered" evidence="1">
    <location>
        <begin position="152"/>
        <end position="176"/>
    </location>
</feature>
<comment type="caution">
    <text evidence="2">The sequence shown here is derived from an EMBL/GenBank/DDBJ whole genome shotgun (WGS) entry which is preliminary data.</text>
</comment>
<reference evidence="2" key="1">
    <citation type="journal article" date="2014" name="Front. Microbiol.">
        <title>High frequency of phylogenetically diverse reductive dehalogenase-homologous genes in deep subseafloor sedimentary metagenomes.</title>
        <authorList>
            <person name="Kawai M."/>
            <person name="Futagami T."/>
            <person name="Toyoda A."/>
            <person name="Takaki Y."/>
            <person name="Nishi S."/>
            <person name="Hori S."/>
            <person name="Arai W."/>
            <person name="Tsubouchi T."/>
            <person name="Morono Y."/>
            <person name="Uchiyama I."/>
            <person name="Ito T."/>
            <person name="Fujiyama A."/>
            <person name="Inagaki F."/>
            <person name="Takami H."/>
        </authorList>
    </citation>
    <scope>NUCLEOTIDE SEQUENCE</scope>
    <source>
        <strain evidence="2">Expedition CK06-06</strain>
    </source>
</reference>
<dbReference type="EMBL" id="BART01022111">
    <property type="protein sequence ID" value="GAG92417.1"/>
    <property type="molecule type" value="Genomic_DNA"/>
</dbReference>
<evidence type="ECO:0000313" key="2">
    <source>
        <dbReference type="EMBL" id="GAG92417.1"/>
    </source>
</evidence>
<evidence type="ECO:0000256" key="1">
    <source>
        <dbReference type="SAM" id="MobiDB-lite"/>
    </source>
</evidence>
<feature type="non-terminal residue" evidence="2">
    <location>
        <position position="230"/>
    </location>
</feature>
<protein>
    <submittedName>
        <fullName evidence="2">Uncharacterized protein</fullName>
    </submittedName>
</protein>
<organism evidence="2">
    <name type="scientific">marine sediment metagenome</name>
    <dbReference type="NCBI Taxonomy" id="412755"/>
    <lineage>
        <taxon>unclassified sequences</taxon>
        <taxon>metagenomes</taxon>
        <taxon>ecological metagenomes</taxon>
    </lineage>
</organism>
<accession>X1CH31</accession>
<gene>
    <name evidence="2" type="ORF">S01H4_40573</name>
</gene>
<name>X1CH31_9ZZZZ</name>